<dbReference type="eggNOG" id="COG0239">
    <property type="taxonomic scope" value="Bacteria"/>
</dbReference>
<keyword evidence="11" id="KW-0479">Metal-binding</keyword>
<keyword evidence="7 11" id="KW-0472">Membrane</keyword>
<evidence type="ECO:0000256" key="1">
    <source>
        <dbReference type="ARBA" id="ARBA00004651"/>
    </source>
</evidence>
<evidence type="ECO:0000256" key="7">
    <source>
        <dbReference type="ARBA" id="ARBA00023136"/>
    </source>
</evidence>
<dbReference type="HAMAP" id="MF_00454">
    <property type="entry name" value="FluC"/>
    <property type="match status" value="1"/>
</dbReference>
<feature type="binding site" evidence="11">
    <location>
        <position position="76"/>
    </location>
    <ligand>
        <name>Na(+)</name>
        <dbReference type="ChEBI" id="CHEBI:29101"/>
        <note>structural</note>
    </ligand>
</feature>
<dbReference type="PANTHER" id="PTHR28259:SF1">
    <property type="entry name" value="FLUORIDE EXPORT PROTEIN 1-RELATED"/>
    <property type="match status" value="1"/>
</dbReference>
<keyword evidence="11" id="KW-0915">Sodium</keyword>
<evidence type="ECO:0000256" key="10">
    <source>
        <dbReference type="ARBA" id="ARBA00035585"/>
    </source>
</evidence>
<evidence type="ECO:0000256" key="5">
    <source>
        <dbReference type="ARBA" id="ARBA00022989"/>
    </source>
</evidence>
<keyword evidence="4 11" id="KW-0812">Transmembrane</keyword>
<feature type="transmembrane region" description="Helical" evidence="11">
    <location>
        <begin position="68"/>
        <end position="86"/>
    </location>
</feature>
<comment type="function">
    <text evidence="11">Fluoride-specific ion channel. Important for reducing fluoride concentration in the cell, thus reducing its toxicity.</text>
</comment>
<evidence type="ECO:0000256" key="11">
    <source>
        <dbReference type="HAMAP-Rule" id="MF_00454"/>
    </source>
</evidence>
<gene>
    <name evidence="11" type="primary">fluC</name>
    <name evidence="11" type="synonym">crcB</name>
    <name evidence="12" type="ORF">DesU5LDRAFT_1346</name>
</gene>
<feature type="binding site" evidence="11">
    <location>
        <position position="79"/>
    </location>
    <ligand>
        <name>Na(+)</name>
        <dbReference type="ChEBI" id="CHEBI:29101"/>
        <note>structural</note>
    </ligand>
</feature>
<accession>I2PZT4</accession>
<keyword evidence="2 11" id="KW-1003">Cell membrane</keyword>
<proteinExistence type="inferred from homology"/>
<feature type="transmembrane region" description="Helical" evidence="11">
    <location>
        <begin position="98"/>
        <end position="121"/>
    </location>
</feature>
<dbReference type="InterPro" id="IPR003691">
    <property type="entry name" value="FluC"/>
</dbReference>
<dbReference type="GO" id="GO:0005886">
    <property type="term" value="C:plasma membrane"/>
    <property type="evidence" value="ECO:0007669"/>
    <property type="project" value="UniProtKB-SubCell"/>
</dbReference>
<name>I2PZT4_9BACT</name>
<evidence type="ECO:0000256" key="4">
    <source>
        <dbReference type="ARBA" id="ARBA00022692"/>
    </source>
</evidence>
<keyword evidence="6 11" id="KW-0406">Ion transport</keyword>
<protein>
    <recommendedName>
        <fullName evidence="11">Fluoride-specific ion channel FluC</fullName>
    </recommendedName>
</protein>
<keyword evidence="11" id="KW-0813">Transport</keyword>
<sequence>MWEKIGLIALAGSAGTLARYWLSGLVYDVFGRDFPWGTAVVNILGCFLFGLVFELGEDRMLLRTEARIVLLTGFMGAFTTFSTFVFESAGFLEDGRYLPALANVAFQTVLGFAALFAGLMLGRML</sequence>
<comment type="catalytic activity">
    <reaction evidence="10">
        <text>fluoride(in) = fluoride(out)</text>
        <dbReference type="Rhea" id="RHEA:76159"/>
        <dbReference type="ChEBI" id="CHEBI:17051"/>
    </reaction>
    <physiologicalReaction direction="left-to-right" evidence="10">
        <dbReference type="Rhea" id="RHEA:76160"/>
    </physiologicalReaction>
</comment>
<comment type="similarity">
    <text evidence="9 11">Belongs to the fluoride channel Fluc/FEX (TC 1.A.43) family.</text>
</comment>
<evidence type="ECO:0000256" key="6">
    <source>
        <dbReference type="ARBA" id="ARBA00023065"/>
    </source>
</evidence>
<dbReference type="Pfam" id="PF02537">
    <property type="entry name" value="CRCB"/>
    <property type="match status" value="1"/>
</dbReference>
<evidence type="ECO:0000256" key="8">
    <source>
        <dbReference type="ARBA" id="ARBA00023303"/>
    </source>
</evidence>
<feature type="transmembrane region" description="Helical" evidence="11">
    <location>
        <begin position="34"/>
        <end position="56"/>
    </location>
</feature>
<comment type="activity regulation">
    <text evidence="11">Na(+) is not transported, but it plays an essential structural role and its presence is essential for fluoride channel function.</text>
</comment>
<organism evidence="12">
    <name type="scientific">Desulfovibrio sp. U5L</name>
    <dbReference type="NCBI Taxonomy" id="596152"/>
    <lineage>
        <taxon>Bacteria</taxon>
        <taxon>Pseudomonadati</taxon>
        <taxon>Thermodesulfobacteriota</taxon>
        <taxon>Desulfovibrionia</taxon>
        <taxon>Desulfovibrionales</taxon>
        <taxon>Desulfovibrionaceae</taxon>
        <taxon>Desulfovibrio</taxon>
    </lineage>
</organism>
<reference evidence="12" key="1">
    <citation type="submission" date="2011-11" db="EMBL/GenBank/DDBJ databases">
        <title>Improved High-Quality Draft sequence of Desulfovibrio sp. U5L.</title>
        <authorList>
            <consortium name="US DOE Joint Genome Institute"/>
            <person name="Lucas S."/>
            <person name="Han J."/>
            <person name="Lapidus A."/>
            <person name="Cheng J.-F."/>
            <person name="Goodwin L."/>
            <person name="Pitluck S."/>
            <person name="Peters L."/>
            <person name="Ovchinnikova G."/>
            <person name="Held B."/>
            <person name="Detter J.C."/>
            <person name="Han C."/>
            <person name="Tapia R."/>
            <person name="Land M."/>
            <person name="Hauser L."/>
            <person name="Kyrpides N."/>
            <person name="Ivanova N."/>
            <person name="Pagani I."/>
            <person name="Gabster J."/>
            <person name="Walker C."/>
            <person name="Stolyar S."/>
            <person name="Stahl D."/>
            <person name="Arkin A."/>
            <person name="Dehal P."/>
            <person name="Hazen T."/>
            <person name="Woyke T."/>
        </authorList>
    </citation>
    <scope>NUCLEOTIDE SEQUENCE [LARGE SCALE GENOMIC DNA]</scope>
    <source>
        <strain evidence="12">U5L</strain>
    </source>
</reference>
<dbReference type="OrthoDB" id="9806299at2"/>
<comment type="subcellular location">
    <subcellularLocation>
        <location evidence="1 11">Cell membrane</location>
        <topology evidence="1 11">Multi-pass membrane protein</topology>
    </subcellularLocation>
</comment>
<dbReference type="EMBL" id="JH600068">
    <property type="protein sequence ID" value="EIG53040.1"/>
    <property type="molecule type" value="Genomic_DNA"/>
</dbReference>
<dbReference type="GO" id="GO:0046872">
    <property type="term" value="F:metal ion binding"/>
    <property type="evidence" value="ECO:0007669"/>
    <property type="project" value="UniProtKB-KW"/>
</dbReference>
<evidence type="ECO:0000313" key="12">
    <source>
        <dbReference type="EMBL" id="EIG53040.1"/>
    </source>
</evidence>
<keyword evidence="3" id="KW-0997">Cell inner membrane</keyword>
<dbReference type="GO" id="GO:0062054">
    <property type="term" value="F:fluoride channel activity"/>
    <property type="evidence" value="ECO:0007669"/>
    <property type="project" value="UniProtKB-UniRule"/>
</dbReference>
<dbReference type="NCBIfam" id="TIGR00494">
    <property type="entry name" value="crcB"/>
    <property type="match status" value="1"/>
</dbReference>
<dbReference type="STRING" id="596152.DesU5LDRAFT_1346"/>
<dbReference type="AlphaFoldDB" id="I2PZT4"/>
<dbReference type="GO" id="GO:0140114">
    <property type="term" value="P:cellular detoxification of fluoride"/>
    <property type="evidence" value="ECO:0007669"/>
    <property type="project" value="UniProtKB-UniRule"/>
</dbReference>
<keyword evidence="5 11" id="KW-1133">Transmembrane helix</keyword>
<keyword evidence="8 11" id="KW-0407">Ion channel</keyword>
<evidence type="ECO:0000256" key="3">
    <source>
        <dbReference type="ARBA" id="ARBA00022519"/>
    </source>
</evidence>
<evidence type="ECO:0000256" key="2">
    <source>
        <dbReference type="ARBA" id="ARBA00022475"/>
    </source>
</evidence>
<evidence type="ECO:0000256" key="9">
    <source>
        <dbReference type="ARBA" id="ARBA00035120"/>
    </source>
</evidence>
<dbReference type="PANTHER" id="PTHR28259">
    <property type="entry name" value="FLUORIDE EXPORT PROTEIN 1-RELATED"/>
    <property type="match status" value="1"/>
</dbReference>
<dbReference type="HOGENOM" id="CLU_114342_3_2_7"/>